<dbReference type="Pfam" id="PF01925">
    <property type="entry name" value="TauE"/>
    <property type="match status" value="1"/>
</dbReference>
<dbReference type="PANTHER" id="PTHR30269:SF25">
    <property type="entry name" value="MEMBRANE TRANSPORTER PROTEIN-RELATED"/>
    <property type="match status" value="1"/>
</dbReference>
<dbReference type="Proteomes" id="UP001595621">
    <property type="component" value="Unassembled WGS sequence"/>
</dbReference>
<evidence type="ECO:0000256" key="3">
    <source>
        <dbReference type="ARBA" id="ARBA00022448"/>
    </source>
</evidence>
<keyword evidence="4 8" id="KW-1003">Cell membrane</keyword>
<comment type="subcellular location">
    <subcellularLocation>
        <location evidence="1 8">Cell membrane</location>
        <topology evidence="1 8">Multi-pass membrane protein</topology>
    </subcellularLocation>
</comment>
<evidence type="ECO:0000256" key="7">
    <source>
        <dbReference type="ARBA" id="ARBA00023136"/>
    </source>
</evidence>
<dbReference type="PANTHER" id="PTHR30269">
    <property type="entry name" value="TRANSMEMBRANE PROTEIN YFCA"/>
    <property type="match status" value="1"/>
</dbReference>
<evidence type="ECO:0000256" key="2">
    <source>
        <dbReference type="ARBA" id="ARBA00009142"/>
    </source>
</evidence>
<dbReference type="InterPro" id="IPR002781">
    <property type="entry name" value="TM_pro_TauE-like"/>
</dbReference>
<dbReference type="EMBL" id="JBHRTD010000006">
    <property type="protein sequence ID" value="MFC3137937.1"/>
    <property type="molecule type" value="Genomic_DNA"/>
</dbReference>
<name>A0ABV7GFV4_9GAMM</name>
<evidence type="ECO:0000256" key="5">
    <source>
        <dbReference type="ARBA" id="ARBA00022692"/>
    </source>
</evidence>
<feature type="transmembrane region" description="Helical" evidence="8">
    <location>
        <begin position="77"/>
        <end position="95"/>
    </location>
</feature>
<evidence type="ECO:0000256" key="1">
    <source>
        <dbReference type="ARBA" id="ARBA00004651"/>
    </source>
</evidence>
<evidence type="ECO:0000313" key="10">
    <source>
        <dbReference type="Proteomes" id="UP001595621"/>
    </source>
</evidence>
<dbReference type="InterPro" id="IPR052017">
    <property type="entry name" value="TSUP"/>
</dbReference>
<feature type="transmembrane region" description="Helical" evidence="8">
    <location>
        <begin position="107"/>
        <end position="123"/>
    </location>
</feature>
<evidence type="ECO:0000256" key="6">
    <source>
        <dbReference type="ARBA" id="ARBA00022989"/>
    </source>
</evidence>
<feature type="transmembrane region" description="Helical" evidence="8">
    <location>
        <begin position="144"/>
        <end position="165"/>
    </location>
</feature>
<accession>A0ABV7GFV4</accession>
<protein>
    <recommendedName>
        <fullName evidence="8">Probable membrane transporter protein</fullName>
    </recommendedName>
</protein>
<feature type="transmembrane region" description="Helical" evidence="8">
    <location>
        <begin position="209"/>
        <end position="229"/>
    </location>
</feature>
<evidence type="ECO:0000313" key="9">
    <source>
        <dbReference type="EMBL" id="MFC3137937.1"/>
    </source>
</evidence>
<feature type="transmembrane region" description="Helical" evidence="8">
    <location>
        <begin position="235"/>
        <end position="253"/>
    </location>
</feature>
<sequence>MELLADPGSLAILAAVGFIAGFIDAVVGGGGLLSIPALLTLGLPPHMTLGTNKLASSFSSCMSAWTYYRKHFFKPAFWYNAGVACFLGAVAGTFIVSVVDNSVLDKLLPLIIIIIALYTLLNPKAMGCDKCKPPNVAPASKTQWLHGLPLGFYDGFAGPGIGAFWTVSSTRLYQLPVLHSIGLARAMTFISNVTSLTIFLALGLVNIQLGLAMGVCMMFGAFIGARFAIKFGLPFIRPLFITIVILIAANLAWRAWF</sequence>
<comment type="similarity">
    <text evidence="2 8">Belongs to the 4-toluene sulfonate uptake permease (TSUP) (TC 2.A.102) family.</text>
</comment>
<keyword evidence="7 8" id="KW-0472">Membrane</keyword>
<gene>
    <name evidence="9" type="ORF">ACFOE0_06995</name>
</gene>
<keyword evidence="6 8" id="KW-1133">Transmembrane helix</keyword>
<evidence type="ECO:0000256" key="4">
    <source>
        <dbReference type="ARBA" id="ARBA00022475"/>
    </source>
</evidence>
<reference evidence="10" key="1">
    <citation type="journal article" date="2019" name="Int. J. Syst. Evol. Microbiol.">
        <title>The Global Catalogue of Microorganisms (GCM) 10K type strain sequencing project: providing services to taxonomists for standard genome sequencing and annotation.</title>
        <authorList>
            <consortium name="The Broad Institute Genomics Platform"/>
            <consortium name="The Broad Institute Genome Sequencing Center for Infectious Disease"/>
            <person name="Wu L."/>
            <person name="Ma J."/>
        </authorList>
    </citation>
    <scope>NUCLEOTIDE SEQUENCE [LARGE SCALE GENOMIC DNA]</scope>
    <source>
        <strain evidence="10">KCTC 52277</strain>
    </source>
</reference>
<proteinExistence type="inferred from homology"/>
<keyword evidence="3" id="KW-0813">Transport</keyword>
<feature type="transmembrane region" description="Helical" evidence="8">
    <location>
        <begin position="12"/>
        <end position="39"/>
    </location>
</feature>
<keyword evidence="5 8" id="KW-0812">Transmembrane</keyword>
<dbReference type="RefSeq" id="WP_248934870.1">
    <property type="nucleotide sequence ID" value="NZ_JAKILF010000002.1"/>
</dbReference>
<keyword evidence="10" id="KW-1185">Reference proteome</keyword>
<comment type="caution">
    <text evidence="9">The sequence shown here is derived from an EMBL/GenBank/DDBJ whole genome shotgun (WGS) entry which is preliminary data.</text>
</comment>
<evidence type="ECO:0000256" key="8">
    <source>
        <dbReference type="RuleBase" id="RU363041"/>
    </source>
</evidence>
<organism evidence="9 10">
    <name type="scientific">Shewanella submarina</name>
    <dbReference type="NCBI Taxonomy" id="2016376"/>
    <lineage>
        <taxon>Bacteria</taxon>
        <taxon>Pseudomonadati</taxon>
        <taxon>Pseudomonadota</taxon>
        <taxon>Gammaproteobacteria</taxon>
        <taxon>Alteromonadales</taxon>
        <taxon>Shewanellaceae</taxon>
        <taxon>Shewanella</taxon>
    </lineage>
</organism>
<feature type="transmembrane region" description="Helical" evidence="8">
    <location>
        <begin position="177"/>
        <end position="202"/>
    </location>
</feature>